<feature type="domain" description="Histone deacetylase complex subunit SAP30 Sin3 binding" evidence="8">
    <location>
        <begin position="49"/>
        <end position="100"/>
    </location>
</feature>
<protein>
    <recommendedName>
        <fullName evidence="8">Histone deacetylase complex subunit SAP30 Sin3 binding domain-containing protein</fullName>
    </recommendedName>
</protein>
<evidence type="ECO:0000259" key="8">
    <source>
        <dbReference type="Pfam" id="PF13867"/>
    </source>
</evidence>
<gene>
    <name evidence="9" type="ORF">PSAL00342_LOCUS65</name>
</gene>
<dbReference type="PANTHER" id="PTHR13286">
    <property type="entry name" value="SAP30"/>
    <property type="match status" value="1"/>
</dbReference>
<evidence type="ECO:0000256" key="7">
    <source>
        <dbReference type="SAM" id="MobiDB-lite"/>
    </source>
</evidence>
<evidence type="ECO:0000256" key="1">
    <source>
        <dbReference type="ARBA" id="ARBA00004123"/>
    </source>
</evidence>
<name>A0A7S3UAV5_9CHLO</name>
<evidence type="ECO:0000256" key="6">
    <source>
        <dbReference type="ARBA" id="ARBA00023242"/>
    </source>
</evidence>
<comment type="similarity">
    <text evidence="2">Belongs to the SAP30 family.</text>
</comment>
<dbReference type="InterPro" id="IPR024145">
    <property type="entry name" value="His_deAcase_SAP30/SAP30L"/>
</dbReference>
<evidence type="ECO:0000256" key="2">
    <source>
        <dbReference type="ARBA" id="ARBA00006283"/>
    </source>
</evidence>
<dbReference type="EMBL" id="HBIS01000086">
    <property type="protein sequence ID" value="CAE0606249.1"/>
    <property type="molecule type" value="Transcribed_RNA"/>
</dbReference>
<evidence type="ECO:0000313" key="9">
    <source>
        <dbReference type="EMBL" id="CAE0606249.1"/>
    </source>
</evidence>
<dbReference type="InterPro" id="IPR025718">
    <property type="entry name" value="SAP30_Sin3-bd"/>
</dbReference>
<dbReference type="InterPro" id="IPR038291">
    <property type="entry name" value="SAP30_C_sf"/>
</dbReference>
<dbReference type="Gene3D" id="6.10.160.20">
    <property type="match status" value="1"/>
</dbReference>
<keyword evidence="6" id="KW-0539">Nucleus</keyword>
<feature type="compositionally biased region" description="Basic and acidic residues" evidence="7">
    <location>
        <begin position="1"/>
        <end position="12"/>
    </location>
</feature>
<evidence type="ECO:0000256" key="3">
    <source>
        <dbReference type="ARBA" id="ARBA00022491"/>
    </source>
</evidence>
<feature type="compositionally biased region" description="Low complexity" evidence="7">
    <location>
        <begin position="13"/>
        <end position="27"/>
    </location>
</feature>
<feature type="region of interest" description="Disordered" evidence="7">
    <location>
        <begin position="1"/>
        <end position="40"/>
    </location>
</feature>
<evidence type="ECO:0000256" key="4">
    <source>
        <dbReference type="ARBA" id="ARBA00023015"/>
    </source>
</evidence>
<dbReference type="GO" id="GO:0005634">
    <property type="term" value="C:nucleus"/>
    <property type="evidence" value="ECO:0007669"/>
    <property type="project" value="UniProtKB-SubCell"/>
</dbReference>
<sequence>MDKRRGLRERMTKGSGAANGGSTATGSSEEDVDGQRRRSTKCAVDFSRLDVATLRKYRRVNRLEDISNGTKEQLLPGIIQHFGSQDVDEQDILLAFAFALRKQRLSSMYVADAPPPKRTRGGRPRVPK</sequence>
<keyword evidence="4" id="KW-0805">Transcription regulation</keyword>
<proteinExistence type="inferred from homology"/>
<keyword evidence="3" id="KW-0678">Repressor</keyword>
<accession>A0A7S3UAV5</accession>
<dbReference type="Pfam" id="PF13867">
    <property type="entry name" value="SAP30_Sin3_bdg"/>
    <property type="match status" value="1"/>
</dbReference>
<dbReference type="PANTHER" id="PTHR13286:SF22">
    <property type="entry name" value="PHD-TYPE DOMAIN-CONTAINING PROTEIN"/>
    <property type="match status" value="1"/>
</dbReference>
<dbReference type="AlphaFoldDB" id="A0A7S3UAV5"/>
<keyword evidence="5" id="KW-0804">Transcription</keyword>
<reference evidence="9" key="1">
    <citation type="submission" date="2021-01" db="EMBL/GenBank/DDBJ databases">
        <authorList>
            <person name="Corre E."/>
            <person name="Pelletier E."/>
            <person name="Niang G."/>
            <person name="Scheremetjew M."/>
            <person name="Finn R."/>
            <person name="Kale V."/>
            <person name="Holt S."/>
            <person name="Cochrane G."/>
            <person name="Meng A."/>
            <person name="Brown T."/>
            <person name="Cohen L."/>
        </authorList>
    </citation>
    <scope>NUCLEOTIDE SEQUENCE</scope>
    <source>
        <strain evidence="9">CCMP1897</strain>
    </source>
</reference>
<organism evidence="9">
    <name type="scientific">Picocystis salinarum</name>
    <dbReference type="NCBI Taxonomy" id="88271"/>
    <lineage>
        <taxon>Eukaryota</taxon>
        <taxon>Viridiplantae</taxon>
        <taxon>Chlorophyta</taxon>
        <taxon>Picocystophyceae</taxon>
        <taxon>Picocystales</taxon>
        <taxon>Picocystaceae</taxon>
        <taxon>Picocystis</taxon>
    </lineage>
</organism>
<evidence type="ECO:0000256" key="5">
    <source>
        <dbReference type="ARBA" id="ARBA00023163"/>
    </source>
</evidence>
<comment type="subcellular location">
    <subcellularLocation>
        <location evidence="1">Nucleus</location>
    </subcellularLocation>
</comment>